<comment type="caution">
    <text evidence="1">The sequence shown here is derived from an EMBL/GenBank/DDBJ whole genome shotgun (WGS) entry which is preliminary data.</text>
</comment>
<evidence type="ECO:0000313" key="2">
    <source>
        <dbReference type="Proteomes" id="UP000475862"/>
    </source>
</evidence>
<sequence length="258" mass="29387">MKCPSSSLVFKTSDPFMKFELFNFTVESICEITVCSSINVNIWYVKVSSGHVHCRSRFSITHKKISCLTIMISWMFYNLLKHKFCKDSCMDDVPNFMCCIPINSLYLSGNSNRRRPLNFGIICLIYILPYLPTRQSNDGFIMGINMVRELTLPLDPRLASNKTLTLNSRLFSIATFMVSRSRSPMPKYKEAITMRRFAVRHRSKSPFEIGKITVVATVSSHLYIGTKILTDLGIGSPNIDHHNRISQGQGRIVNIAVK</sequence>
<dbReference type="EMBL" id="VYZN01000025">
    <property type="protein sequence ID" value="KAE9535638.1"/>
    <property type="molecule type" value="Genomic_DNA"/>
</dbReference>
<dbReference type="AlphaFoldDB" id="A0A6G0TMG9"/>
<accession>A0A6G0TMG9</accession>
<proteinExistence type="predicted"/>
<dbReference type="Proteomes" id="UP000475862">
    <property type="component" value="Unassembled WGS sequence"/>
</dbReference>
<name>A0A6G0TMG9_APHGL</name>
<gene>
    <name evidence="1" type="ORF">AGLY_007539</name>
</gene>
<evidence type="ECO:0000313" key="1">
    <source>
        <dbReference type="EMBL" id="KAE9535638.1"/>
    </source>
</evidence>
<keyword evidence="2" id="KW-1185">Reference proteome</keyword>
<protein>
    <submittedName>
        <fullName evidence="1">Uncharacterized protein</fullName>
    </submittedName>
</protein>
<organism evidence="1 2">
    <name type="scientific">Aphis glycines</name>
    <name type="common">Soybean aphid</name>
    <dbReference type="NCBI Taxonomy" id="307491"/>
    <lineage>
        <taxon>Eukaryota</taxon>
        <taxon>Metazoa</taxon>
        <taxon>Ecdysozoa</taxon>
        <taxon>Arthropoda</taxon>
        <taxon>Hexapoda</taxon>
        <taxon>Insecta</taxon>
        <taxon>Pterygota</taxon>
        <taxon>Neoptera</taxon>
        <taxon>Paraneoptera</taxon>
        <taxon>Hemiptera</taxon>
        <taxon>Sternorrhyncha</taxon>
        <taxon>Aphidomorpha</taxon>
        <taxon>Aphidoidea</taxon>
        <taxon>Aphididae</taxon>
        <taxon>Aphidini</taxon>
        <taxon>Aphis</taxon>
        <taxon>Aphis</taxon>
    </lineage>
</organism>
<reference evidence="1 2" key="1">
    <citation type="submission" date="2019-08" db="EMBL/GenBank/DDBJ databases">
        <title>The genome of the soybean aphid Biotype 1, its phylome, world population structure and adaptation to the North American continent.</title>
        <authorList>
            <person name="Giordano R."/>
            <person name="Donthu R.K."/>
            <person name="Hernandez A.G."/>
            <person name="Wright C.L."/>
            <person name="Zimin A.V."/>
        </authorList>
    </citation>
    <scope>NUCLEOTIDE SEQUENCE [LARGE SCALE GENOMIC DNA]</scope>
    <source>
        <tissue evidence="1">Whole aphids</tissue>
    </source>
</reference>